<dbReference type="Proteomes" id="UP000018888">
    <property type="component" value="Unassembled WGS sequence"/>
</dbReference>
<proteinExistence type="predicted"/>
<organism evidence="1 2">
    <name type="scientific">Rhizophagus irregularis (strain DAOM 181602 / DAOM 197198 / MUCL 43194)</name>
    <name type="common">Arbuscular mycorrhizal fungus</name>
    <name type="synonym">Glomus intraradices</name>
    <dbReference type="NCBI Taxonomy" id="747089"/>
    <lineage>
        <taxon>Eukaryota</taxon>
        <taxon>Fungi</taxon>
        <taxon>Fungi incertae sedis</taxon>
        <taxon>Mucoromycota</taxon>
        <taxon>Glomeromycotina</taxon>
        <taxon>Glomeromycetes</taxon>
        <taxon>Glomerales</taxon>
        <taxon>Glomeraceae</taxon>
        <taxon>Rhizophagus</taxon>
    </lineage>
</organism>
<evidence type="ECO:0000313" key="1">
    <source>
        <dbReference type="EMBL" id="POG72676.1"/>
    </source>
</evidence>
<sequence length="153" mass="17734">MLWRICSVLKNTSTICAITKQRGLFNDRANSHENIIQFRGYKIRRDPHIVTLEILNVREEPVPITNAIFVRLYQRCWECEPDKRSDIHQVNLQLKSIDSENNNASAVFYSKEGGISEKMESEDSDLSNCEEDCDLNKLDLNKIDNLPRFDISS</sequence>
<accession>A0A2P4Q4W4</accession>
<keyword evidence="2" id="KW-1185">Reference proteome</keyword>
<comment type="caution">
    <text evidence="1">The sequence shown here is derived from an EMBL/GenBank/DDBJ whole genome shotgun (WGS) entry which is preliminary data.</text>
</comment>
<dbReference type="VEuPathDB" id="FungiDB:RhiirFUN_025910"/>
<protein>
    <recommendedName>
        <fullName evidence="3">Serine-threonine/tyrosine-protein kinase catalytic domain-containing protein</fullName>
    </recommendedName>
</protein>
<reference evidence="1 2" key="2">
    <citation type="journal article" date="2018" name="New Phytol.">
        <title>High intraspecific genome diversity in the model arbuscular mycorrhizal symbiont Rhizophagus irregularis.</title>
        <authorList>
            <person name="Chen E.C.H."/>
            <person name="Morin E."/>
            <person name="Beaudet D."/>
            <person name="Noel J."/>
            <person name="Yildirir G."/>
            <person name="Ndikumana S."/>
            <person name="Charron P."/>
            <person name="St-Onge C."/>
            <person name="Giorgi J."/>
            <person name="Kruger M."/>
            <person name="Marton T."/>
            <person name="Ropars J."/>
            <person name="Grigoriev I.V."/>
            <person name="Hainaut M."/>
            <person name="Henrissat B."/>
            <person name="Roux C."/>
            <person name="Martin F."/>
            <person name="Corradi N."/>
        </authorList>
    </citation>
    <scope>NUCLEOTIDE SEQUENCE [LARGE SCALE GENOMIC DNA]</scope>
    <source>
        <strain evidence="1 2">DAOM 197198</strain>
    </source>
</reference>
<dbReference type="AlphaFoldDB" id="A0A2P4Q4W4"/>
<dbReference type="EMBL" id="AUPC02000092">
    <property type="protein sequence ID" value="POG72676.1"/>
    <property type="molecule type" value="Genomic_DNA"/>
</dbReference>
<evidence type="ECO:0008006" key="3">
    <source>
        <dbReference type="Google" id="ProtNLM"/>
    </source>
</evidence>
<reference evidence="1 2" key="1">
    <citation type="journal article" date="2013" name="Proc. Natl. Acad. Sci. U.S.A.">
        <title>Genome of an arbuscular mycorrhizal fungus provides insight into the oldest plant symbiosis.</title>
        <authorList>
            <person name="Tisserant E."/>
            <person name="Malbreil M."/>
            <person name="Kuo A."/>
            <person name="Kohler A."/>
            <person name="Symeonidi A."/>
            <person name="Balestrini R."/>
            <person name="Charron P."/>
            <person name="Duensing N."/>
            <person name="Frei Dit Frey N."/>
            <person name="Gianinazzi-Pearson V."/>
            <person name="Gilbert L.B."/>
            <person name="Handa Y."/>
            <person name="Herr J.R."/>
            <person name="Hijri M."/>
            <person name="Koul R."/>
            <person name="Kawaguchi M."/>
            <person name="Krajinski F."/>
            <person name="Lammers P.J."/>
            <person name="Masclaux F.G."/>
            <person name="Murat C."/>
            <person name="Morin E."/>
            <person name="Ndikumana S."/>
            <person name="Pagni M."/>
            <person name="Petitpierre D."/>
            <person name="Requena N."/>
            <person name="Rosikiewicz P."/>
            <person name="Riley R."/>
            <person name="Saito K."/>
            <person name="San Clemente H."/>
            <person name="Shapiro H."/>
            <person name="van Tuinen D."/>
            <person name="Becard G."/>
            <person name="Bonfante P."/>
            <person name="Paszkowski U."/>
            <person name="Shachar-Hill Y.Y."/>
            <person name="Tuskan G.A."/>
            <person name="Young P.W."/>
            <person name="Sanders I.R."/>
            <person name="Henrissat B."/>
            <person name="Rensing S.A."/>
            <person name="Grigoriev I.V."/>
            <person name="Corradi N."/>
            <person name="Roux C."/>
            <person name="Martin F."/>
        </authorList>
    </citation>
    <scope>NUCLEOTIDE SEQUENCE [LARGE SCALE GENOMIC DNA]</scope>
    <source>
        <strain evidence="1 2">DAOM 197198</strain>
    </source>
</reference>
<evidence type="ECO:0000313" key="2">
    <source>
        <dbReference type="Proteomes" id="UP000018888"/>
    </source>
</evidence>
<name>A0A2P4Q4W4_RHIID</name>
<gene>
    <name evidence="1" type="ORF">GLOIN_2v1477460</name>
</gene>